<evidence type="ECO:0000259" key="4">
    <source>
        <dbReference type="PROSITE" id="PS50932"/>
    </source>
</evidence>
<dbReference type="InterPro" id="IPR000843">
    <property type="entry name" value="HTH_LacI"/>
</dbReference>
<keyword evidence="2" id="KW-0238">DNA-binding</keyword>
<gene>
    <name evidence="5" type="primary">galS_1</name>
    <name evidence="5" type="ORF">SMSP2_00306</name>
</gene>
<dbReference type="CDD" id="cd06267">
    <property type="entry name" value="PBP1_LacI_sugar_binding-like"/>
    <property type="match status" value="1"/>
</dbReference>
<dbReference type="Pfam" id="PF00356">
    <property type="entry name" value="LacI"/>
    <property type="match status" value="1"/>
</dbReference>
<sequence length="355" mass="39742">MAKAPTIVDIAGNLGVSPISVSRALSNPGRVSASLRAKVITEARRVGYSPNTAARALRTNASFLLGLIVPSFFSYQIDELVTHIQDYAQLHDHGVILGLTQWDPETELKQLEFMRNKNVDGIIIKSQGAPKVVKKLQELIDNNIKVVCLLDRYKCQASSVMVNNIHGGAIAGRYLVENGHKKICYITYNQAKSSSYSMTHFSNERYKGMRNELKIHDTYIDEDSVIYIDAQPCRPFSEENFEVILDKIQDYTAIFAYDDYLAAGILKILQQNNYRVPEDLSIIGFDDSPAVSHWSSPPITVIKQPDRLVAFEAVNLLLGDAEDSNAICTRNNYIVEPELVIRKSVLDISKMDDKN</sequence>
<dbReference type="PROSITE" id="PS50932">
    <property type="entry name" value="HTH_LACI_2"/>
    <property type="match status" value="1"/>
</dbReference>
<keyword evidence="1" id="KW-0805">Transcription regulation</keyword>
<dbReference type="PANTHER" id="PTHR30146:SF109">
    <property type="entry name" value="HTH-TYPE TRANSCRIPTIONAL REGULATOR GALS"/>
    <property type="match status" value="1"/>
</dbReference>
<dbReference type="RefSeq" id="WP_146682269.1">
    <property type="nucleotide sequence ID" value="NZ_CP019646.1"/>
</dbReference>
<dbReference type="Gene3D" id="3.40.50.2300">
    <property type="match status" value="2"/>
</dbReference>
<protein>
    <submittedName>
        <fullName evidence="5">Mgl repressor and galactose ultrainduction factor</fullName>
    </submittedName>
</protein>
<dbReference type="InterPro" id="IPR028082">
    <property type="entry name" value="Peripla_BP_I"/>
</dbReference>
<dbReference type="InterPro" id="IPR046335">
    <property type="entry name" value="LacI/GalR-like_sensor"/>
</dbReference>
<accession>A0A1Q2MBB9</accession>
<dbReference type="Pfam" id="PF13377">
    <property type="entry name" value="Peripla_BP_3"/>
    <property type="match status" value="1"/>
</dbReference>
<dbReference type="EMBL" id="CP019646">
    <property type="protein sequence ID" value="AQQ69971.1"/>
    <property type="molecule type" value="Genomic_DNA"/>
</dbReference>
<dbReference type="Gene3D" id="1.10.260.40">
    <property type="entry name" value="lambda repressor-like DNA-binding domains"/>
    <property type="match status" value="1"/>
</dbReference>
<evidence type="ECO:0000313" key="5">
    <source>
        <dbReference type="EMBL" id="AQQ69971.1"/>
    </source>
</evidence>
<evidence type="ECO:0000256" key="3">
    <source>
        <dbReference type="ARBA" id="ARBA00023163"/>
    </source>
</evidence>
<dbReference type="AlphaFoldDB" id="A0A1Q2MBB9"/>
<dbReference type="SUPFAM" id="SSF47413">
    <property type="entry name" value="lambda repressor-like DNA-binding domains"/>
    <property type="match status" value="1"/>
</dbReference>
<evidence type="ECO:0000313" key="6">
    <source>
        <dbReference type="Proteomes" id="UP000188181"/>
    </source>
</evidence>
<dbReference type="KEGG" id="pbas:SMSP2_00306"/>
<evidence type="ECO:0000256" key="1">
    <source>
        <dbReference type="ARBA" id="ARBA00023015"/>
    </source>
</evidence>
<dbReference type="InterPro" id="IPR010982">
    <property type="entry name" value="Lambda_DNA-bd_dom_sf"/>
</dbReference>
<dbReference type="OrthoDB" id="9784962at2"/>
<feature type="domain" description="HTH lacI-type" evidence="4">
    <location>
        <begin position="5"/>
        <end position="59"/>
    </location>
</feature>
<dbReference type="SUPFAM" id="SSF53822">
    <property type="entry name" value="Periplasmic binding protein-like I"/>
    <property type="match status" value="1"/>
</dbReference>
<keyword evidence="3" id="KW-0804">Transcription</keyword>
<reference evidence="6" key="1">
    <citation type="submission" date="2017-02" db="EMBL/GenBank/DDBJ databases">
        <title>Comparative genomics and description of representatives of a novel lineage of planctomycetes thriving in anoxic sediments.</title>
        <authorList>
            <person name="Spring S."/>
            <person name="Bunk B."/>
            <person name="Sproer C."/>
        </authorList>
    </citation>
    <scope>NUCLEOTIDE SEQUENCE [LARGE SCALE GENOMIC DNA]</scope>
    <source>
        <strain evidence="6">SM-Chi-D1</strain>
    </source>
</reference>
<dbReference type="GO" id="GO:0000976">
    <property type="term" value="F:transcription cis-regulatory region binding"/>
    <property type="evidence" value="ECO:0007669"/>
    <property type="project" value="TreeGrafter"/>
</dbReference>
<dbReference type="STRING" id="1851148.SMSP2_00306"/>
<proteinExistence type="predicted"/>
<dbReference type="SMART" id="SM00354">
    <property type="entry name" value="HTH_LACI"/>
    <property type="match status" value="1"/>
</dbReference>
<name>A0A1Q2MBB9_9BACT</name>
<dbReference type="GO" id="GO:0003700">
    <property type="term" value="F:DNA-binding transcription factor activity"/>
    <property type="evidence" value="ECO:0007669"/>
    <property type="project" value="TreeGrafter"/>
</dbReference>
<organism evidence="5 6">
    <name type="scientific">Limihaloglobus sulfuriphilus</name>
    <dbReference type="NCBI Taxonomy" id="1851148"/>
    <lineage>
        <taxon>Bacteria</taxon>
        <taxon>Pseudomonadati</taxon>
        <taxon>Planctomycetota</taxon>
        <taxon>Phycisphaerae</taxon>
        <taxon>Sedimentisphaerales</taxon>
        <taxon>Sedimentisphaeraceae</taxon>
        <taxon>Limihaloglobus</taxon>
    </lineage>
</organism>
<keyword evidence="6" id="KW-1185">Reference proteome</keyword>
<dbReference type="PANTHER" id="PTHR30146">
    <property type="entry name" value="LACI-RELATED TRANSCRIPTIONAL REPRESSOR"/>
    <property type="match status" value="1"/>
</dbReference>
<evidence type="ECO:0000256" key="2">
    <source>
        <dbReference type="ARBA" id="ARBA00023125"/>
    </source>
</evidence>
<dbReference type="CDD" id="cd01392">
    <property type="entry name" value="HTH_LacI"/>
    <property type="match status" value="1"/>
</dbReference>
<dbReference type="Proteomes" id="UP000188181">
    <property type="component" value="Chromosome"/>
</dbReference>